<evidence type="ECO:0000313" key="5">
    <source>
        <dbReference type="Proteomes" id="UP001501920"/>
    </source>
</evidence>
<dbReference type="GeneTree" id="ENSGT01110000267406"/>
<dbReference type="GO" id="GO:0007166">
    <property type="term" value="P:cell surface receptor signaling pathway"/>
    <property type="evidence" value="ECO:0007669"/>
    <property type="project" value="TreeGrafter"/>
</dbReference>
<reference evidence="4" key="3">
    <citation type="submission" date="2025-09" db="UniProtKB">
        <authorList>
            <consortium name="Ensembl"/>
        </authorList>
    </citation>
    <scope>IDENTIFICATION</scope>
</reference>
<dbReference type="PROSITE" id="PS50835">
    <property type="entry name" value="IG_LIKE"/>
    <property type="match status" value="1"/>
</dbReference>
<evidence type="ECO:0000256" key="2">
    <source>
        <dbReference type="ARBA" id="ARBA00022859"/>
    </source>
</evidence>
<dbReference type="SMART" id="SM00406">
    <property type="entry name" value="IGv"/>
    <property type="match status" value="1"/>
</dbReference>
<dbReference type="InterPro" id="IPR007110">
    <property type="entry name" value="Ig-like_dom"/>
</dbReference>
<dbReference type="Ensembl" id="ENSPNAT00000048130.1">
    <property type="protein sequence ID" value="ENSPNAP00000081842.1"/>
    <property type="gene ID" value="ENSPNAG00000034785.1"/>
</dbReference>
<dbReference type="InterPro" id="IPR036179">
    <property type="entry name" value="Ig-like_dom_sf"/>
</dbReference>
<name>A0AAR2M437_PYGNA</name>
<evidence type="ECO:0000256" key="1">
    <source>
        <dbReference type="ARBA" id="ARBA00022729"/>
    </source>
</evidence>
<dbReference type="SUPFAM" id="SSF48726">
    <property type="entry name" value="Immunoglobulin"/>
    <property type="match status" value="1"/>
</dbReference>
<keyword evidence="2" id="KW-0391">Immunity</keyword>
<dbReference type="Gene3D" id="2.60.40.10">
    <property type="entry name" value="Immunoglobulins"/>
    <property type="match status" value="1"/>
</dbReference>
<dbReference type="PANTHER" id="PTHR23268:SF102">
    <property type="entry name" value="IMMUNOGLOBULIN V-SET DOMAIN-CONTAINING PROTEIN"/>
    <property type="match status" value="1"/>
</dbReference>
<dbReference type="Pfam" id="PF07686">
    <property type="entry name" value="V-set"/>
    <property type="match status" value="1"/>
</dbReference>
<dbReference type="SMART" id="SM00409">
    <property type="entry name" value="IG"/>
    <property type="match status" value="1"/>
</dbReference>
<keyword evidence="5" id="KW-1185">Reference proteome</keyword>
<dbReference type="InterPro" id="IPR013106">
    <property type="entry name" value="Ig_V-set"/>
</dbReference>
<dbReference type="Proteomes" id="UP001501920">
    <property type="component" value="Chromosome 10"/>
</dbReference>
<evidence type="ECO:0000259" key="3">
    <source>
        <dbReference type="PROSITE" id="PS50835"/>
    </source>
</evidence>
<dbReference type="InterPro" id="IPR003599">
    <property type="entry name" value="Ig_sub"/>
</dbReference>
<dbReference type="GO" id="GO:0002376">
    <property type="term" value="P:immune system process"/>
    <property type="evidence" value="ECO:0007669"/>
    <property type="project" value="UniProtKB-KW"/>
</dbReference>
<reference evidence="4 5" key="1">
    <citation type="submission" date="2020-10" db="EMBL/GenBank/DDBJ databases">
        <title>Pygocentrus nattereri (red-bellied piranha) genome, fPygNat1, primary haplotype.</title>
        <authorList>
            <person name="Myers G."/>
            <person name="Meyer A."/>
            <person name="Karagic N."/>
            <person name="Pippel M."/>
            <person name="Winkler S."/>
            <person name="Tracey A."/>
            <person name="Wood J."/>
            <person name="Formenti G."/>
            <person name="Howe K."/>
            <person name="Fedrigo O."/>
            <person name="Jarvis E.D."/>
        </authorList>
    </citation>
    <scope>NUCLEOTIDE SEQUENCE [LARGE SCALE GENOMIC DNA]</scope>
</reference>
<feature type="domain" description="Ig-like" evidence="3">
    <location>
        <begin position="1"/>
        <end position="125"/>
    </location>
</feature>
<protein>
    <recommendedName>
        <fullName evidence="3">Ig-like domain-containing protein</fullName>
    </recommendedName>
</protein>
<evidence type="ECO:0000313" key="4">
    <source>
        <dbReference type="Ensembl" id="ENSPNAP00000081842.1"/>
    </source>
</evidence>
<dbReference type="InterPro" id="IPR050413">
    <property type="entry name" value="TCR_beta_variable"/>
</dbReference>
<dbReference type="GO" id="GO:0005886">
    <property type="term" value="C:plasma membrane"/>
    <property type="evidence" value="ECO:0007669"/>
    <property type="project" value="TreeGrafter"/>
</dbReference>
<dbReference type="InterPro" id="IPR013783">
    <property type="entry name" value="Ig-like_fold"/>
</dbReference>
<keyword evidence="1" id="KW-0732">Signal</keyword>
<reference evidence="4" key="2">
    <citation type="submission" date="2025-08" db="UniProtKB">
        <authorList>
            <consortium name="Ensembl"/>
        </authorList>
    </citation>
    <scope>IDENTIFICATION</scope>
</reference>
<organism evidence="4 5">
    <name type="scientific">Pygocentrus nattereri</name>
    <name type="common">Red-bellied piranha</name>
    <dbReference type="NCBI Taxonomy" id="42514"/>
    <lineage>
        <taxon>Eukaryota</taxon>
        <taxon>Metazoa</taxon>
        <taxon>Chordata</taxon>
        <taxon>Craniata</taxon>
        <taxon>Vertebrata</taxon>
        <taxon>Euteleostomi</taxon>
        <taxon>Actinopterygii</taxon>
        <taxon>Neopterygii</taxon>
        <taxon>Teleostei</taxon>
        <taxon>Ostariophysi</taxon>
        <taxon>Characiformes</taxon>
        <taxon>Characoidei</taxon>
        <taxon>Pygocentrus</taxon>
    </lineage>
</organism>
<dbReference type="PANTHER" id="PTHR23268">
    <property type="entry name" value="T-CELL RECEPTOR BETA CHAIN"/>
    <property type="match status" value="1"/>
</dbReference>
<sequence length="128" mass="14275">MDSSVFLGSLLHCAVDNLTLSRDSGVTQSPSVLWVQKGKSAEMNCSHTKGISYNQMYWFRQQVKPMELIVYISTANNPDFGNFSREKFSATKKEAESGYFTVKNVESDDSALYFCAVSEHSGTVLLHC</sequence>
<proteinExistence type="predicted"/>
<accession>A0AAR2M437</accession>
<dbReference type="AlphaFoldDB" id="A0AAR2M437"/>